<evidence type="ECO:0000313" key="1">
    <source>
        <dbReference type="EMBL" id="STO71014.1"/>
    </source>
</evidence>
<accession>A0A377I6W2</accession>
<gene>
    <name evidence="1" type="ORF">NCTC11296_00908</name>
</gene>
<protein>
    <submittedName>
        <fullName evidence="1">Putative bacteriophage tail protein/phage tail tape measure protein, TP901 family</fullName>
    </submittedName>
</protein>
<reference evidence="1 2" key="1">
    <citation type="submission" date="2018-06" db="EMBL/GenBank/DDBJ databases">
        <authorList>
            <consortium name="Pathogen Informatics"/>
            <person name="Doyle S."/>
        </authorList>
    </citation>
    <scope>NUCLEOTIDE SEQUENCE [LARGE SCALE GENOMIC DNA]</scope>
    <source>
        <strain evidence="1 2">NCTC11296</strain>
    </source>
</reference>
<dbReference type="Proteomes" id="UP000254465">
    <property type="component" value="Unassembled WGS sequence"/>
</dbReference>
<organism evidence="1 2">
    <name type="scientific">Avibacterium paragallinarum</name>
    <name type="common">Haemophilus gallinarum</name>
    <dbReference type="NCBI Taxonomy" id="728"/>
    <lineage>
        <taxon>Bacteria</taxon>
        <taxon>Pseudomonadati</taxon>
        <taxon>Pseudomonadota</taxon>
        <taxon>Gammaproteobacteria</taxon>
        <taxon>Pasteurellales</taxon>
        <taxon>Pasteurellaceae</taxon>
        <taxon>Avibacterium</taxon>
    </lineage>
</organism>
<sequence length="61" mass="6501">MATNELMIGLVIGTTLKGVSAAFQTVTKLSSRLSSQIEKATAQTKPIWSCFAKNALSCQKP</sequence>
<dbReference type="RefSeq" id="WP_114995428.1">
    <property type="nucleotide sequence ID" value="NZ_UGHK01000002.1"/>
</dbReference>
<evidence type="ECO:0000313" key="2">
    <source>
        <dbReference type="Proteomes" id="UP000254465"/>
    </source>
</evidence>
<dbReference type="AlphaFoldDB" id="A0A377I6W2"/>
<dbReference type="EMBL" id="UGHK01000002">
    <property type="protein sequence ID" value="STO71014.1"/>
    <property type="molecule type" value="Genomic_DNA"/>
</dbReference>
<name>A0A377I6W2_AVIPA</name>
<proteinExistence type="predicted"/>